<name>A0ABT6DLU6_9BACT</name>
<reference evidence="8" key="1">
    <citation type="submission" date="2022-08" db="EMBL/GenBank/DDBJ databases">
        <title>Novel Bdellovibrio Species Isolated from Svalbard: Designation Bdellovibrio svalbardensis.</title>
        <authorList>
            <person name="Mitchell R.J."/>
            <person name="Choi S.Y."/>
        </authorList>
    </citation>
    <scope>NUCLEOTIDE SEQUENCE</scope>
    <source>
        <strain evidence="8">PAP01</strain>
    </source>
</reference>
<evidence type="ECO:0000256" key="3">
    <source>
        <dbReference type="ARBA" id="ARBA00022475"/>
    </source>
</evidence>
<dbReference type="PANTHER" id="PTHR20855:SF3">
    <property type="entry name" value="LD03007P"/>
    <property type="match status" value="1"/>
</dbReference>
<feature type="transmembrane region" description="Helical" evidence="7">
    <location>
        <begin position="86"/>
        <end position="104"/>
    </location>
</feature>
<evidence type="ECO:0000256" key="4">
    <source>
        <dbReference type="ARBA" id="ARBA00022692"/>
    </source>
</evidence>
<feature type="transmembrane region" description="Helical" evidence="7">
    <location>
        <begin position="140"/>
        <end position="159"/>
    </location>
</feature>
<evidence type="ECO:0000313" key="9">
    <source>
        <dbReference type="Proteomes" id="UP001152321"/>
    </source>
</evidence>
<accession>A0ABT6DLU6</accession>
<protein>
    <submittedName>
        <fullName evidence="8">Hemolysin III family protein</fullName>
    </submittedName>
</protein>
<evidence type="ECO:0000256" key="5">
    <source>
        <dbReference type="ARBA" id="ARBA00022989"/>
    </source>
</evidence>
<dbReference type="Pfam" id="PF03006">
    <property type="entry name" value="HlyIII"/>
    <property type="match status" value="1"/>
</dbReference>
<comment type="subcellular location">
    <subcellularLocation>
        <location evidence="1">Cell membrane</location>
        <topology evidence="1">Multi-pass membrane protein</topology>
    </subcellularLocation>
</comment>
<feature type="transmembrane region" description="Helical" evidence="7">
    <location>
        <begin position="165"/>
        <end position="183"/>
    </location>
</feature>
<evidence type="ECO:0000256" key="6">
    <source>
        <dbReference type="ARBA" id="ARBA00023136"/>
    </source>
</evidence>
<evidence type="ECO:0000256" key="2">
    <source>
        <dbReference type="ARBA" id="ARBA00008488"/>
    </source>
</evidence>
<comment type="similarity">
    <text evidence="2">Belongs to the UPF0073 (Hly-III) family.</text>
</comment>
<evidence type="ECO:0000313" key="8">
    <source>
        <dbReference type="EMBL" id="MDG0816889.1"/>
    </source>
</evidence>
<sequence length="215" mass="24364">MLTFRQWEAPIYHGERFNSISHLIGAVLALIGASVLVTLATLQGDSWKIISVSVYGGMLVLLYTISTLYHSLRGPVKKIFQKLDHISIYLLIAGTYTPFTLITLRGPWGWWLFGINWSLAAIGILYELTLSHRTRTPSLIIYLVMGWLIVVALKPLTSLLPVHGVFWLILGGLFYTSGVGFFLYDEKVRHFHGIWHLFVLGGSISQYFCILFYLI</sequence>
<feature type="transmembrane region" description="Helical" evidence="7">
    <location>
        <begin position="195"/>
        <end position="214"/>
    </location>
</feature>
<keyword evidence="9" id="KW-1185">Reference proteome</keyword>
<feature type="transmembrane region" description="Helical" evidence="7">
    <location>
        <begin position="20"/>
        <end position="40"/>
    </location>
</feature>
<dbReference type="EMBL" id="JANRMI010000003">
    <property type="protein sequence ID" value="MDG0816889.1"/>
    <property type="molecule type" value="Genomic_DNA"/>
</dbReference>
<keyword evidence="5 7" id="KW-1133">Transmembrane helix</keyword>
<dbReference type="PANTHER" id="PTHR20855">
    <property type="entry name" value="ADIPOR/PROGESTIN RECEPTOR-RELATED"/>
    <property type="match status" value="1"/>
</dbReference>
<dbReference type="NCBIfam" id="TIGR01065">
    <property type="entry name" value="hlyIII"/>
    <property type="match status" value="1"/>
</dbReference>
<keyword evidence="6 7" id="KW-0472">Membrane</keyword>
<dbReference type="Proteomes" id="UP001152321">
    <property type="component" value="Unassembled WGS sequence"/>
</dbReference>
<evidence type="ECO:0000256" key="1">
    <source>
        <dbReference type="ARBA" id="ARBA00004651"/>
    </source>
</evidence>
<gene>
    <name evidence="8" type="ORF">NWE73_10970</name>
</gene>
<evidence type="ECO:0000256" key="7">
    <source>
        <dbReference type="SAM" id="Phobius"/>
    </source>
</evidence>
<dbReference type="InterPro" id="IPR004254">
    <property type="entry name" value="AdipoR/HlyIII-related"/>
</dbReference>
<feature type="transmembrane region" description="Helical" evidence="7">
    <location>
        <begin position="46"/>
        <end position="65"/>
    </location>
</feature>
<organism evidence="8 9">
    <name type="scientific">Bdellovibrio svalbardensis</name>
    <dbReference type="NCBI Taxonomy" id="2972972"/>
    <lineage>
        <taxon>Bacteria</taxon>
        <taxon>Pseudomonadati</taxon>
        <taxon>Bdellovibrionota</taxon>
        <taxon>Bdellovibrionia</taxon>
        <taxon>Bdellovibrionales</taxon>
        <taxon>Pseudobdellovibrionaceae</taxon>
        <taxon>Bdellovibrio</taxon>
    </lineage>
</organism>
<keyword evidence="4 7" id="KW-0812">Transmembrane</keyword>
<dbReference type="InterPro" id="IPR005744">
    <property type="entry name" value="Hy-lIII"/>
</dbReference>
<feature type="transmembrane region" description="Helical" evidence="7">
    <location>
        <begin position="110"/>
        <end position="128"/>
    </location>
</feature>
<comment type="caution">
    <text evidence="8">The sequence shown here is derived from an EMBL/GenBank/DDBJ whole genome shotgun (WGS) entry which is preliminary data.</text>
</comment>
<proteinExistence type="inferred from homology"/>
<keyword evidence="3" id="KW-1003">Cell membrane</keyword>